<dbReference type="Pfam" id="PF08811">
    <property type="entry name" value="DUF1800"/>
    <property type="match status" value="1"/>
</dbReference>
<reference evidence="1" key="1">
    <citation type="submission" date="2014-05" db="EMBL/GenBank/DDBJ databases">
        <authorList>
            <person name="Urmite Genomes"/>
        </authorList>
    </citation>
    <scope>NUCLEOTIDE SEQUENCE</scope>
    <source>
        <strain evidence="1">DSM 44074</strain>
    </source>
</reference>
<dbReference type="Proteomes" id="UP000028864">
    <property type="component" value="Unassembled WGS sequence"/>
</dbReference>
<dbReference type="RefSeq" id="WP_030135732.1">
    <property type="nucleotide sequence ID" value="NZ_LK021337.1"/>
</dbReference>
<dbReference type="InterPro" id="IPR014917">
    <property type="entry name" value="DUF1800"/>
</dbReference>
<gene>
    <name evidence="1" type="ORF">BN1047_00786</name>
</gene>
<accession>A0AAV2WFK2</accession>
<reference evidence="1" key="2">
    <citation type="submission" date="2015-09" db="EMBL/GenBank/DDBJ databases">
        <title>Draft genome sequence of Mycobacterium neoaurum DSM 44074.</title>
        <authorList>
            <person name="Croce O."/>
            <person name="Robert C."/>
            <person name="Raoult D."/>
            <person name="Drancourt M."/>
        </authorList>
    </citation>
    <scope>NUCLEOTIDE SEQUENCE</scope>
    <source>
        <strain evidence="1">DSM 44074</strain>
    </source>
</reference>
<name>A0AAV2WFK2_MYCNE</name>
<organism evidence="1 2">
    <name type="scientific">Mycolicibacterium neoaurum</name>
    <name type="common">Mycobacterium neoaurum</name>
    <dbReference type="NCBI Taxonomy" id="1795"/>
    <lineage>
        <taxon>Bacteria</taxon>
        <taxon>Bacillati</taxon>
        <taxon>Actinomycetota</taxon>
        <taxon>Actinomycetes</taxon>
        <taxon>Mycobacteriales</taxon>
        <taxon>Mycobacteriaceae</taxon>
        <taxon>Mycolicibacterium</taxon>
    </lineage>
</organism>
<evidence type="ECO:0008006" key="3">
    <source>
        <dbReference type="Google" id="ProtNLM"/>
    </source>
</evidence>
<proteinExistence type="predicted"/>
<protein>
    <recommendedName>
        <fullName evidence="3">DUF1800 domain-containing protein</fullName>
    </recommendedName>
</protein>
<evidence type="ECO:0000313" key="2">
    <source>
        <dbReference type="Proteomes" id="UP000028864"/>
    </source>
</evidence>
<dbReference type="EMBL" id="LK021337">
    <property type="protein sequence ID" value="CDQ42926.1"/>
    <property type="molecule type" value="Genomic_DNA"/>
</dbReference>
<dbReference type="AlphaFoldDB" id="A0AAV2WFK2"/>
<sequence>MQWQAAARLLRRSGFGTTGRAVDAVVGKDRARYLDEILGLDPAADPGAVATPMSSYSTPALPASEAATASFVSTMLAQMQDLSGWWIRRMVAVREPVHEKLTFVWHNHFATSAEKVVAAEFMAAQNQTLRTHTLGDFRDLAYAMLTDSAMLRWLDGLGNTKQAPNENLSREFMELFALGHDSGYTERDVREGSRALTGRFDTLGNGTVLVSEHHDGGIKTVLGTTGALGDTEFCDIVLRHPASARFVTSKLWRLLAADDNPSRATSDRLVAAYGPGRNLKALTKAIFSDPEFYDAAGTAVVTPVDWLIGMLRSLSVPLDGPQTLTACDVVLKVMGQRPFAPPDVDGWPQGRVWLSNTSAAARVWAADRFVPLGDYSPVQDAPTADRIDAVGYLLGIGAWSDTTAAALRPLVGNPQRLVVAAVNSPEYLTV</sequence>
<evidence type="ECO:0000313" key="1">
    <source>
        <dbReference type="EMBL" id="CDQ42926.1"/>
    </source>
</evidence>